<name>A0A8H4AU77_GIGMA</name>
<dbReference type="SUPFAM" id="SSF56112">
    <property type="entry name" value="Protein kinase-like (PK-like)"/>
    <property type="match status" value="1"/>
</dbReference>
<feature type="domain" description="Protein kinase" evidence="3">
    <location>
        <begin position="90"/>
        <end position="349"/>
    </location>
</feature>
<dbReference type="GO" id="GO:0004672">
    <property type="term" value="F:protein kinase activity"/>
    <property type="evidence" value="ECO:0007669"/>
    <property type="project" value="InterPro"/>
</dbReference>
<dbReference type="PRINTS" id="PR00109">
    <property type="entry name" value="TYRKINASE"/>
</dbReference>
<keyword evidence="4" id="KW-0418">Kinase</keyword>
<dbReference type="Pfam" id="PF07714">
    <property type="entry name" value="PK_Tyr_Ser-Thr"/>
    <property type="match status" value="1"/>
</dbReference>
<dbReference type="GO" id="GO:0005524">
    <property type="term" value="F:ATP binding"/>
    <property type="evidence" value="ECO:0007669"/>
    <property type="project" value="UniProtKB-KW"/>
</dbReference>
<dbReference type="InterPro" id="IPR000719">
    <property type="entry name" value="Prot_kinase_dom"/>
</dbReference>
<evidence type="ECO:0000256" key="2">
    <source>
        <dbReference type="ARBA" id="ARBA00022840"/>
    </source>
</evidence>
<accession>A0A8H4AU77</accession>
<dbReference type="InterPro" id="IPR011009">
    <property type="entry name" value="Kinase-like_dom_sf"/>
</dbReference>
<dbReference type="Gene3D" id="1.10.510.10">
    <property type="entry name" value="Transferase(Phosphotransferase) domain 1"/>
    <property type="match status" value="1"/>
</dbReference>
<dbReference type="OrthoDB" id="2390637at2759"/>
<dbReference type="InterPro" id="IPR051681">
    <property type="entry name" value="Ser/Thr_Kinases-Pseudokinases"/>
</dbReference>
<protein>
    <submittedName>
        <fullName evidence="4">Kinase-like protein</fullName>
    </submittedName>
</protein>
<dbReference type="GO" id="GO:0097527">
    <property type="term" value="P:necroptotic signaling pathway"/>
    <property type="evidence" value="ECO:0007669"/>
    <property type="project" value="TreeGrafter"/>
</dbReference>
<dbReference type="Proteomes" id="UP000439903">
    <property type="component" value="Unassembled WGS sequence"/>
</dbReference>
<keyword evidence="5" id="KW-1185">Reference proteome</keyword>
<proteinExistence type="predicted"/>
<evidence type="ECO:0000313" key="5">
    <source>
        <dbReference type="Proteomes" id="UP000439903"/>
    </source>
</evidence>
<dbReference type="PANTHER" id="PTHR44329:SF298">
    <property type="entry name" value="MIXED LINEAGE KINASE DOMAIN-LIKE PROTEIN"/>
    <property type="match status" value="1"/>
</dbReference>
<dbReference type="EMBL" id="WTPW01000222">
    <property type="protein sequence ID" value="KAF0533315.1"/>
    <property type="molecule type" value="Genomic_DNA"/>
</dbReference>
<keyword evidence="2" id="KW-0067">ATP-binding</keyword>
<comment type="caution">
    <text evidence="4">The sequence shown here is derived from an EMBL/GenBank/DDBJ whole genome shotgun (WGS) entry which is preliminary data.</text>
</comment>
<reference evidence="4 5" key="1">
    <citation type="journal article" date="2019" name="Environ. Microbiol.">
        <title>At the nexus of three kingdoms: the genome of the mycorrhizal fungus Gigaspora margarita provides insights into plant, endobacterial and fungal interactions.</title>
        <authorList>
            <person name="Venice F."/>
            <person name="Ghignone S."/>
            <person name="Salvioli di Fossalunga A."/>
            <person name="Amselem J."/>
            <person name="Novero M."/>
            <person name="Xianan X."/>
            <person name="Sedzielewska Toro K."/>
            <person name="Morin E."/>
            <person name="Lipzen A."/>
            <person name="Grigoriev I.V."/>
            <person name="Henrissat B."/>
            <person name="Martin F.M."/>
            <person name="Bonfante P."/>
        </authorList>
    </citation>
    <scope>NUCLEOTIDE SEQUENCE [LARGE SCALE GENOMIC DNA]</scope>
    <source>
        <strain evidence="4 5">BEG34</strain>
    </source>
</reference>
<dbReference type="InterPro" id="IPR001245">
    <property type="entry name" value="Ser-Thr/Tyr_kinase_cat_dom"/>
</dbReference>
<evidence type="ECO:0000313" key="4">
    <source>
        <dbReference type="EMBL" id="KAF0533315.1"/>
    </source>
</evidence>
<organism evidence="4 5">
    <name type="scientific">Gigaspora margarita</name>
    <dbReference type="NCBI Taxonomy" id="4874"/>
    <lineage>
        <taxon>Eukaryota</taxon>
        <taxon>Fungi</taxon>
        <taxon>Fungi incertae sedis</taxon>
        <taxon>Mucoromycota</taxon>
        <taxon>Glomeromycotina</taxon>
        <taxon>Glomeromycetes</taxon>
        <taxon>Diversisporales</taxon>
        <taxon>Gigasporaceae</taxon>
        <taxon>Gigaspora</taxon>
    </lineage>
</organism>
<gene>
    <name evidence="4" type="ORF">F8M41_010680</name>
</gene>
<keyword evidence="1" id="KW-0547">Nucleotide-binding</keyword>
<sequence length="402" mass="46664">MKRCWDIDPTKRPSALKIYKILAYWKNNIAAFYESDPVNYDEGKEISVPKSPVKPIELNEPFSDPTEEINEERFEHEIRQKSKFIEWDELSNISKLDEGYFGFVCKAYWTKTHSNVICKTLINLKDINSQYYSAFIHELTMQTRADLCENVVRFLGVSKDIINYRYFLIMEYANGGNLREFLKKNNSSLNWNKRLELACQITKGLCYLHHEEIIHRDLHDKNIVIHDNKAKITDFGNATSINTQTNIHNGLFGMLSFLAPELLNQDKSNNIPYCKKTDIYSLGMIFWELSSGRPPFENQSNKIELAIKVVHGGRENTNYGTPEYRNLYIECWDANPHKRPDIENVHEVLKKIMNSNILPEIDASAINSEDGNDNKVEQIKSIKIYDSNLQALSVNDESEQMT</sequence>
<dbReference type="AlphaFoldDB" id="A0A8H4AU77"/>
<evidence type="ECO:0000256" key="1">
    <source>
        <dbReference type="ARBA" id="ARBA00022741"/>
    </source>
</evidence>
<dbReference type="PROSITE" id="PS50011">
    <property type="entry name" value="PROTEIN_KINASE_DOM"/>
    <property type="match status" value="1"/>
</dbReference>
<keyword evidence="4" id="KW-0808">Transferase</keyword>
<evidence type="ECO:0000259" key="3">
    <source>
        <dbReference type="PROSITE" id="PS50011"/>
    </source>
</evidence>
<dbReference type="PANTHER" id="PTHR44329">
    <property type="entry name" value="SERINE/THREONINE-PROTEIN KINASE TNNI3K-RELATED"/>
    <property type="match status" value="1"/>
</dbReference>